<feature type="chain" id="PRO_5021444519" description="CFEM domain-containing protein" evidence="5">
    <location>
        <begin position="29"/>
        <end position="240"/>
    </location>
</feature>
<evidence type="ECO:0000313" key="7">
    <source>
        <dbReference type="EMBL" id="TFY66912.1"/>
    </source>
</evidence>
<dbReference type="GO" id="GO:0005576">
    <property type="term" value="C:extracellular region"/>
    <property type="evidence" value="ECO:0007669"/>
    <property type="project" value="UniProtKB-SubCell"/>
</dbReference>
<evidence type="ECO:0000256" key="1">
    <source>
        <dbReference type="ARBA" id="ARBA00004613"/>
    </source>
</evidence>
<dbReference type="PROSITE" id="PS52012">
    <property type="entry name" value="CFEM"/>
    <property type="match status" value="1"/>
</dbReference>
<gene>
    <name evidence="7" type="ORF">EVG20_g4166</name>
</gene>
<dbReference type="Pfam" id="PF05730">
    <property type="entry name" value="CFEM"/>
    <property type="match status" value="1"/>
</dbReference>
<keyword evidence="4" id="KW-1015">Disulfide bond</keyword>
<feature type="domain" description="CFEM" evidence="6">
    <location>
        <begin position="5"/>
        <end position="119"/>
    </location>
</feature>
<sequence>MSGSLNASLWAIVAIVAVICSFSTPLNAQTQEAPACAVSCATQVASLVGCSTISNTTCICLLPAFPADVGECIGATCQMSDLTSAENYLVALCSGGCSTLVWVVHSDYTCRLILSYILICTIVPRVHHGSILPCIGSSVNFVDQFLPVVSRTVTSTERPSIDKRSITLFHCRLTQPKFKPVIQCSAQGRYPPESGRRSHLSGAGPGNREPLHLAYLLRRSGDVCFAGFRVRIGACGLDSI</sequence>
<evidence type="ECO:0000256" key="5">
    <source>
        <dbReference type="SAM" id="SignalP"/>
    </source>
</evidence>
<evidence type="ECO:0000259" key="6">
    <source>
        <dbReference type="PROSITE" id="PS52012"/>
    </source>
</evidence>
<reference evidence="7 8" key="1">
    <citation type="submission" date="2019-02" db="EMBL/GenBank/DDBJ databases">
        <title>Genome sequencing of the rare red list fungi Dentipellis fragilis.</title>
        <authorList>
            <person name="Buettner E."/>
            <person name="Kellner H."/>
        </authorList>
    </citation>
    <scope>NUCLEOTIDE SEQUENCE [LARGE SCALE GENOMIC DNA]</scope>
    <source>
        <strain evidence="7 8">DSM 105465</strain>
    </source>
</reference>
<comment type="caution">
    <text evidence="7">The sequence shown here is derived from an EMBL/GenBank/DDBJ whole genome shotgun (WGS) entry which is preliminary data.</text>
</comment>
<evidence type="ECO:0000313" key="8">
    <source>
        <dbReference type="Proteomes" id="UP000298327"/>
    </source>
</evidence>
<dbReference type="OrthoDB" id="4505683at2759"/>
<protein>
    <recommendedName>
        <fullName evidence="6">CFEM domain-containing protein</fullName>
    </recommendedName>
</protein>
<keyword evidence="2" id="KW-0964">Secreted</keyword>
<evidence type="ECO:0000256" key="4">
    <source>
        <dbReference type="ARBA" id="ARBA00023157"/>
    </source>
</evidence>
<keyword evidence="8" id="KW-1185">Reference proteome</keyword>
<feature type="signal peptide" evidence="5">
    <location>
        <begin position="1"/>
        <end position="28"/>
    </location>
</feature>
<keyword evidence="3 5" id="KW-0732">Signal</keyword>
<evidence type="ECO:0000256" key="3">
    <source>
        <dbReference type="ARBA" id="ARBA00022729"/>
    </source>
</evidence>
<proteinExistence type="predicted"/>
<dbReference type="AlphaFoldDB" id="A0A4Y9YXD5"/>
<organism evidence="7 8">
    <name type="scientific">Dentipellis fragilis</name>
    <dbReference type="NCBI Taxonomy" id="205917"/>
    <lineage>
        <taxon>Eukaryota</taxon>
        <taxon>Fungi</taxon>
        <taxon>Dikarya</taxon>
        <taxon>Basidiomycota</taxon>
        <taxon>Agaricomycotina</taxon>
        <taxon>Agaricomycetes</taxon>
        <taxon>Russulales</taxon>
        <taxon>Hericiaceae</taxon>
        <taxon>Dentipellis</taxon>
    </lineage>
</organism>
<dbReference type="InterPro" id="IPR008427">
    <property type="entry name" value="Extracellular_membr_CFEM_dom"/>
</dbReference>
<evidence type="ECO:0000256" key="2">
    <source>
        <dbReference type="ARBA" id="ARBA00022525"/>
    </source>
</evidence>
<accession>A0A4Y9YXD5</accession>
<comment type="subcellular location">
    <subcellularLocation>
        <location evidence="1">Secreted</location>
    </subcellularLocation>
</comment>
<name>A0A4Y9YXD5_9AGAM</name>
<dbReference type="EMBL" id="SEOQ01000208">
    <property type="protein sequence ID" value="TFY66912.1"/>
    <property type="molecule type" value="Genomic_DNA"/>
</dbReference>
<dbReference type="SMART" id="SM00747">
    <property type="entry name" value="CFEM"/>
    <property type="match status" value="1"/>
</dbReference>
<dbReference type="Proteomes" id="UP000298327">
    <property type="component" value="Unassembled WGS sequence"/>
</dbReference>